<organism evidence="3 4">
    <name type="scientific">[Torrubiella] hemipterigena</name>
    <dbReference type="NCBI Taxonomy" id="1531966"/>
    <lineage>
        <taxon>Eukaryota</taxon>
        <taxon>Fungi</taxon>
        <taxon>Dikarya</taxon>
        <taxon>Ascomycota</taxon>
        <taxon>Pezizomycotina</taxon>
        <taxon>Sordariomycetes</taxon>
        <taxon>Hypocreomycetidae</taxon>
        <taxon>Hypocreales</taxon>
        <taxon>Clavicipitaceae</taxon>
        <taxon>Clavicipitaceae incertae sedis</taxon>
        <taxon>'Torrubiella' clade</taxon>
    </lineage>
</organism>
<dbReference type="Proteomes" id="UP000039046">
    <property type="component" value="Unassembled WGS sequence"/>
</dbReference>
<proteinExistence type="predicted"/>
<feature type="compositionally biased region" description="Basic and acidic residues" evidence="1">
    <location>
        <begin position="166"/>
        <end position="186"/>
    </location>
</feature>
<dbReference type="EMBL" id="CDHN01000002">
    <property type="protein sequence ID" value="CEJ87525.1"/>
    <property type="molecule type" value="Genomic_DNA"/>
</dbReference>
<accession>A0A0A1TEA0</accession>
<feature type="region of interest" description="Disordered" evidence="1">
    <location>
        <begin position="133"/>
        <end position="186"/>
    </location>
</feature>
<name>A0A0A1TEA0_9HYPO</name>
<dbReference type="HOGENOM" id="CLU_1455366_0_0_1"/>
<evidence type="ECO:0000313" key="3">
    <source>
        <dbReference type="EMBL" id="CEJ87525.1"/>
    </source>
</evidence>
<sequence length="186" mass="20484">MRSSLLTSLLASTAAAFEYHILMGSMLDSYVAQQKYLGREPELPCKEILKEAMKAQPTTPPVIVKAHEDDKIFGECPLTAAVELEADMRTYSADINKWASSAMAEMQQYKACGFTAVDAPEPTETCTMKFVAEADLPEPTNTEDPKKSAKETETKSAAKETITPKAKKEDAKDGKKKAKKEEKDEL</sequence>
<reference evidence="3 4" key="1">
    <citation type="journal article" date="2015" name="Genome Announc.">
        <title>Draft Genome Sequence and Gene Annotation of the Entomopathogenic Fungus Verticillium hemipterigenum.</title>
        <authorList>
            <person name="Horn F."/>
            <person name="Habel A."/>
            <person name="Scharf D.H."/>
            <person name="Dworschak J."/>
            <person name="Brakhage A.A."/>
            <person name="Guthke R."/>
            <person name="Hertweck C."/>
            <person name="Linde J."/>
        </authorList>
    </citation>
    <scope>NUCLEOTIDE SEQUENCE [LARGE SCALE GENOMIC DNA]</scope>
</reference>
<feature type="chain" id="PRO_5001979572" evidence="2">
    <location>
        <begin position="17"/>
        <end position="186"/>
    </location>
</feature>
<feature type="signal peptide" evidence="2">
    <location>
        <begin position="1"/>
        <end position="16"/>
    </location>
</feature>
<protein>
    <submittedName>
        <fullName evidence="3">Uncharacterized protein</fullName>
    </submittedName>
</protein>
<evidence type="ECO:0000313" key="4">
    <source>
        <dbReference type="Proteomes" id="UP000039046"/>
    </source>
</evidence>
<evidence type="ECO:0000256" key="2">
    <source>
        <dbReference type="SAM" id="SignalP"/>
    </source>
</evidence>
<gene>
    <name evidence="3" type="ORF">VHEMI04442</name>
</gene>
<keyword evidence="4" id="KW-1185">Reference proteome</keyword>
<evidence type="ECO:0000256" key="1">
    <source>
        <dbReference type="SAM" id="MobiDB-lite"/>
    </source>
</evidence>
<feature type="compositionally biased region" description="Basic and acidic residues" evidence="1">
    <location>
        <begin position="143"/>
        <end position="158"/>
    </location>
</feature>
<dbReference type="AlphaFoldDB" id="A0A0A1TEA0"/>
<keyword evidence="2" id="KW-0732">Signal</keyword>